<evidence type="ECO:0000256" key="5">
    <source>
        <dbReference type="ARBA" id="ARBA00022989"/>
    </source>
</evidence>
<reference evidence="9 10" key="1">
    <citation type="submission" date="2020-08" db="EMBL/GenBank/DDBJ databases">
        <title>Genome public.</title>
        <authorList>
            <person name="Liu C."/>
            <person name="Sun Q."/>
        </authorList>
    </citation>
    <scope>NUCLEOTIDE SEQUENCE [LARGE SCALE GENOMIC DNA]</scope>
    <source>
        <strain evidence="9 10">NSJ-34</strain>
    </source>
</reference>
<feature type="transmembrane region" description="Helical" evidence="7">
    <location>
        <begin position="239"/>
        <end position="261"/>
    </location>
</feature>
<feature type="domain" description="ABC transmembrane type-1" evidence="8">
    <location>
        <begin position="107"/>
        <end position="308"/>
    </location>
</feature>
<gene>
    <name evidence="9" type="ORF">H8S76_02290</name>
</gene>
<keyword evidence="6 7" id="KW-0472">Membrane</keyword>
<dbReference type="Pfam" id="PF00528">
    <property type="entry name" value="BPD_transp_1"/>
    <property type="match status" value="1"/>
</dbReference>
<evidence type="ECO:0000256" key="1">
    <source>
        <dbReference type="ARBA" id="ARBA00004651"/>
    </source>
</evidence>
<dbReference type="Pfam" id="PF19300">
    <property type="entry name" value="BPD_transp_1_N"/>
    <property type="match status" value="1"/>
</dbReference>
<protein>
    <submittedName>
        <fullName evidence="9">ABC transporter permease</fullName>
    </submittedName>
</protein>
<keyword evidence="4 7" id="KW-0812">Transmembrane</keyword>
<dbReference type="InterPro" id="IPR000515">
    <property type="entry name" value="MetI-like"/>
</dbReference>
<keyword evidence="3" id="KW-1003">Cell membrane</keyword>
<proteinExistence type="inferred from homology"/>
<dbReference type="InterPro" id="IPR035906">
    <property type="entry name" value="MetI-like_sf"/>
</dbReference>
<evidence type="ECO:0000313" key="10">
    <source>
        <dbReference type="Proteomes" id="UP000654573"/>
    </source>
</evidence>
<organism evidence="9 10">
    <name type="scientific">Blautia celeris</name>
    <dbReference type="NCBI Taxonomy" id="2763026"/>
    <lineage>
        <taxon>Bacteria</taxon>
        <taxon>Bacillati</taxon>
        <taxon>Bacillota</taxon>
        <taxon>Clostridia</taxon>
        <taxon>Lachnospirales</taxon>
        <taxon>Lachnospiraceae</taxon>
        <taxon>Blautia</taxon>
    </lineage>
</organism>
<dbReference type="PANTHER" id="PTHR43163:SF6">
    <property type="entry name" value="DIPEPTIDE TRANSPORT SYSTEM PERMEASE PROTEIN DPPB-RELATED"/>
    <property type="match status" value="1"/>
</dbReference>
<feature type="transmembrane region" description="Helical" evidence="7">
    <location>
        <begin position="147"/>
        <end position="167"/>
    </location>
</feature>
<feature type="transmembrane region" description="Helical" evidence="7">
    <location>
        <begin position="12"/>
        <end position="35"/>
    </location>
</feature>
<comment type="similarity">
    <text evidence="7">Belongs to the binding-protein-dependent transport system permease family.</text>
</comment>
<dbReference type="PANTHER" id="PTHR43163">
    <property type="entry name" value="DIPEPTIDE TRANSPORT SYSTEM PERMEASE PROTEIN DPPB-RELATED"/>
    <property type="match status" value="1"/>
</dbReference>
<feature type="transmembrane region" description="Helical" evidence="7">
    <location>
        <begin position="111"/>
        <end position="135"/>
    </location>
</feature>
<name>A0ABR7F783_9FIRM</name>
<evidence type="ECO:0000256" key="2">
    <source>
        <dbReference type="ARBA" id="ARBA00022448"/>
    </source>
</evidence>
<keyword evidence="5 7" id="KW-1133">Transmembrane helix</keyword>
<keyword evidence="2 7" id="KW-0813">Transport</keyword>
<comment type="subcellular location">
    <subcellularLocation>
        <location evidence="1 7">Cell membrane</location>
        <topology evidence="1 7">Multi-pass membrane protein</topology>
    </subcellularLocation>
</comment>
<evidence type="ECO:0000256" key="4">
    <source>
        <dbReference type="ARBA" id="ARBA00022692"/>
    </source>
</evidence>
<evidence type="ECO:0000256" key="6">
    <source>
        <dbReference type="ARBA" id="ARBA00023136"/>
    </source>
</evidence>
<evidence type="ECO:0000313" key="9">
    <source>
        <dbReference type="EMBL" id="MBC5671062.1"/>
    </source>
</evidence>
<sequence>MKKRNRVIKKIFSSLLQSLIVLIGITFISFLILHLSPGNPAEIWLTGGDGNVGQISQEAVKAQEEKMGLDKPFLIQYGMWLKKVCYGDLGESFTTGQPVVSELQRRVMPTIMIAFVSLFLTMLISVPLGIGCAVYKDRWLDNMIRSVSFLGISLPTFFTSLVLLWLFCLKLSIFPVIADTDVKGMVLPVAVFVIQCSSRLTRQVRAVILEQLNQEYVKGAVARGVKKSRILFSHVLKNAMIPVLTWVSIYLGILLGGAAVVETIFSWDGLGKLAVESVARLDYFVIQGFVLWVALIFLALNFLVDVICSMIDPRIKQD</sequence>
<evidence type="ECO:0000256" key="7">
    <source>
        <dbReference type="RuleBase" id="RU363032"/>
    </source>
</evidence>
<dbReference type="CDD" id="cd06261">
    <property type="entry name" value="TM_PBP2"/>
    <property type="match status" value="1"/>
</dbReference>
<dbReference type="InterPro" id="IPR045621">
    <property type="entry name" value="BPD_transp_1_N"/>
</dbReference>
<accession>A0ABR7F783</accession>
<dbReference type="Proteomes" id="UP000654573">
    <property type="component" value="Unassembled WGS sequence"/>
</dbReference>
<dbReference type="PROSITE" id="PS50928">
    <property type="entry name" value="ABC_TM1"/>
    <property type="match status" value="1"/>
</dbReference>
<keyword evidence="10" id="KW-1185">Reference proteome</keyword>
<dbReference type="SUPFAM" id="SSF161098">
    <property type="entry name" value="MetI-like"/>
    <property type="match status" value="1"/>
</dbReference>
<dbReference type="Gene3D" id="1.10.3720.10">
    <property type="entry name" value="MetI-like"/>
    <property type="match status" value="1"/>
</dbReference>
<dbReference type="RefSeq" id="WP_103731045.1">
    <property type="nucleotide sequence ID" value="NZ_JACOOU010000001.1"/>
</dbReference>
<comment type="caution">
    <text evidence="9">The sequence shown here is derived from an EMBL/GenBank/DDBJ whole genome shotgun (WGS) entry which is preliminary data.</text>
</comment>
<feature type="transmembrane region" description="Helical" evidence="7">
    <location>
        <begin position="281"/>
        <end position="304"/>
    </location>
</feature>
<dbReference type="EMBL" id="JACOOU010000001">
    <property type="protein sequence ID" value="MBC5671062.1"/>
    <property type="molecule type" value="Genomic_DNA"/>
</dbReference>
<evidence type="ECO:0000259" key="8">
    <source>
        <dbReference type="PROSITE" id="PS50928"/>
    </source>
</evidence>
<evidence type="ECO:0000256" key="3">
    <source>
        <dbReference type="ARBA" id="ARBA00022475"/>
    </source>
</evidence>